<dbReference type="InterPro" id="IPR005260">
    <property type="entry name" value="Asp_kin_monofn"/>
</dbReference>
<dbReference type="GO" id="GO:0009088">
    <property type="term" value="P:threonine biosynthetic process"/>
    <property type="evidence" value="ECO:0007669"/>
    <property type="project" value="UniProtKB-UniPathway"/>
</dbReference>
<dbReference type="PANTHER" id="PTHR21499:SF59">
    <property type="entry name" value="ASPARTOKINASE"/>
    <property type="match status" value="1"/>
</dbReference>
<evidence type="ECO:0000256" key="5">
    <source>
        <dbReference type="ARBA" id="ARBA00022777"/>
    </source>
</evidence>
<reference evidence="12 13" key="1">
    <citation type="journal article" date="2012" name="Stand. Genomic Sci.">
        <title>Complete genome sequencing and analysis of Saprospira grandis str. Lewin, a predatory marine bacterium.</title>
        <authorList>
            <person name="Saw J.H."/>
            <person name="Yuryev A."/>
            <person name="Kanbe M."/>
            <person name="Hou S."/>
            <person name="Young A.G."/>
            <person name="Aizawa S."/>
            <person name="Alam M."/>
        </authorList>
    </citation>
    <scope>NUCLEOTIDE SEQUENCE [LARGE SCALE GENOMIC DNA]</scope>
    <source>
        <strain evidence="12 13">Lewin</strain>
    </source>
</reference>
<dbReference type="GO" id="GO:0005524">
    <property type="term" value="F:ATP binding"/>
    <property type="evidence" value="ECO:0007669"/>
    <property type="project" value="UniProtKB-KW"/>
</dbReference>
<dbReference type="OrthoDB" id="9799110at2"/>
<dbReference type="EMBL" id="CP002831">
    <property type="protein sequence ID" value="AFC26124.1"/>
    <property type="molecule type" value="Genomic_DNA"/>
</dbReference>
<dbReference type="EC" id="2.7.2.4" evidence="9"/>
<comment type="pathway">
    <text evidence="10">Amino-acid biosynthesis; L-threonine biosynthesis; L-threonine from L-aspartate: step 1/5.</text>
</comment>
<dbReference type="RefSeq" id="WP_015693719.1">
    <property type="nucleotide sequence ID" value="NC_016940.1"/>
</dbReference>
<dbReference type="PIRSF" id="PIRSF000726">
    <property type="entry name" value="Asp_kin"/>
    <property type="match status" value="1"/>
</dbReference>
<comment type="pathway">
    <text evidence="1 10">Amino-acid biosynthesis; L-lysine biosynthesis via DAP pathway; (S)-tetrahydrodipicolinate from L-aspartate: step 1/4.</text>
</comment>
<dbReference type="GO" id="GO:0009090">
    <property type="term" value="P:homoserine biosynthetic process"/>
    <property type="evidence" value="ECO:0007669"/>
    <property type="project" value="TreeGrafter"/>
</dbReference>
<keyword evidence="5 9" id="KW-0418">Kinase</keyword>
<evidence type="ECO:0000256" key="1">
    <source>
        <dbReference type="ARBA" id="ARBA00004766"/>
    </source>
</evidence>
<keyword evidence="3 9" id="KW-0808">Transferase</keyword>
<feature type="binding site" evidence="8">
    <location>
        <begin position="5"/>
        <end position="8"/>
    </location>
    <ligand>
        <name>ATP</name>
        <dbReference type="ChEBI" id="CHEBI:30616"/>
    </ligand>
</feature>
<evidence type="ECO:0000256" key="2">
    <source>
        <dbReference type="ARBA" id="ARBA00010122"/>
    </source>
</evidence>
<feature type="binding site" evidence="8">
    <location>
        <position position="43"/>
    </location>
    <ligand>
        <name>substrate</name>
    </ligand>
</feature>
<dbReference type="UniPathway" id="UPA00051">
    <property type="reaction ID" value="UER00462"/>
</dbReference>
<name>H6L1P6_SAPGL</name>
<comment type="similarity">
    <text evidence="2 9">Belongs to the aspartokinase family.</text>
</comment>
<evidence type="ECO:0000256" key="10">
    <source>
        <dbReference type="RuleBase" id="RU004249"/>
    </source>
</evidence>
<dbReference type="eggNOG" id="COG0527">
    <property type="taxonomic scope" value="Bacteria"/>
</dbReference>
<keyword evidence="6 8" id="KW-0067">ATP-binding</keyword>
<dbReference type="HOGENOM" id="CLU_009116_6_0_10"/>
<dbReference type="PANTHER" id="PTHR21499">
    <property type="entry name" value="ASPARTATE KINASE"/>
    <property type="match status" value="1"/>
</dbReference>
<dbReference type="Pfam" id="PF00696">
    <property type="entry name" value="AA_kinase"/>
    <property type="match status" value="1"/>
</dbReference>
<evidence type="ECO:0000256" key="7">
    <source>
        <dbReference type="ARBA" id="ARBA00047872"/>
    </source>
</evidence>
<evidence type="ECO:0000259" key="11">
    <source>
        <dbReference type="Pfam" id="PF00696"/>
    </source>
</evidence>
<dbReference type="SUPFAM" id="SSF53633">
    <property type="entry name" value="Carbamate kinase-like"/>
    <property type="match status" value="1"/>
</dbReference>
<dbReference type="Gene3D" id="1.20.120.1320">
    <property type="entry name" value="Aspartokinase, catalytic domain"/>
    <property type="match status" value="1"/>
</dbReference>
<protein>
    <recommendedName>
        <fullName evidence="9">Aspartokinase</fullName>
        <ecNumber evidence="9">2.7.2.4</ecNumber>
    </recommendedName>
</protein>
<evidence type="ECO:0000313" key="13">
    <source>
        <dbReference type="Proteomes" id="UP000007519"/>
    </source>
</evidence>
<evidence type="ECO:0000256" key="8">
    <source>
        <dbReference type="PIRSR" id="PIRSR000726-1"/>
    </source>
</evidence>
<dbReference type="STRING" id="984262.SGRA_3399"/>
<evidence type="ECO:0000256" key="4">
    <source>
        <dbReference type="ARBA" id="ARBA00022741"/>
    </source>
</evidence>
<dbReference type="GO" id="GO:0005829">
    <property type="term" value="C:cytosol"/>
    <property type="evidence" value="ECO:0007669"/>
    <property type="project" value="TreeGrafter"/>
</dbReference>
<evidence type="ECO:0000313" key="12">
    <source>
        <dbReference type="EMBL" id="AFC26124.1"/>
    </source>
</evidence>
<keyword evidence="4 8" id="KW-0547">Nucleotide-binding</keyword>
<organism evidence="12 13">
    <name type="scientific">Saprospira grandis (strain Lewin)</name>
    <dbReference type="NCBI Taxonomy" id="984262"/>
    <lineage>
        <taxon>Bacteria</taxon>
        <taxon>Pseudomonadati</taxon>
        <taxon>Bacteroidota</taxon>
        <taxon>Saprospiria</taxon>
        <taxon>Saprospirales</taxon>
        <taxon>Saprospiraceae</taxon>
        <taxon>Saprospira</taxon>
    </lineage>
</organism>
<dbReference type="NCBIfam" id="TIGR00657">
    <property type="entry name" value="asp_kinases"/>
    <property type="match status" value="1"/>
</dbReference>
<dbReference type="InterPro" id="IPR001341">
    <property type="entry name" value="Asp_kinase"/>
</dbReference>
<comment type="catalytic activity">
    <reaction evidence="7 9">
        <text>L-aspartate + ATP = 4-phospho-L-aspartate + ADP</text>
        <dbReference type="Rhea" id="RHEA:23776"/>
        <dbReference type="ChEBI" id="CHEBI:29991"/>
        <dbReference type="ChEBI" id="CHEBI:30616"/>
        <dbReference type="ChEBI" id="CHEBI:57535"/>
        <dbReference type="ChEBI" id="CHEBI:456216"/>
        <dbReference type="EC" id="2.7.2.4"/>
    </reaction>
</comment>
<comment type="pathway">
    <text evidence="10">Amino-acid biosynthesis; L-methionine biosynthesis via de novo pathway; L-homoserine from L-aspartate: step 1/3.</text>
</comment>
<dbReference type="KEGG" id="sgn:SGRA_3399"/>
<dbReference type="InterPro" id="IPR036393">
    <property type="entry name" value="AceGlu_kinase-like_sf"/>
</dbReference>
<accession>H6L1P6</accession>
<gene>
    <name evidence="12" type="primary">lysC</name>
    <name evidence="12" type="ordered locus">SGRA_3399</name>
</gene>
<dbReference type="GO" id="GO:0004072">
    <property type="term" value="F:aspartate kinase activity"/>
    <property type="evidence" value="ECO:0007669"/>
    <property type="project" value="UniProtKB-EC"/>
</dbReference>
<dbReference type="InterPro" id="IPR042199">
    <property type="entry name" value="AsparK_Bifunc_asparK/hSer_DH"/>
</dbReference>
<evidence type="ECO:0000256" key="6">
    <source>
        <dbReference type="ARBA" id="ARBA00022840"/>
    </source>
</evidence>
<keyword evidence="13" id="KW-1185">Reference proteome</keyword>
<dbReference type="AlphaFoldDB" id="H6L1P6"/>
<feature type="binding site" evidence="8">
    <location>
        <position position="121"/>
    </location>
    <ligand>
        <name>substrate</name>
    </ligand>
</feature>
<dbReference type="InterPro" id="IPR001048">
    <property type="entry name" value="Asp/Glu/Uridylate_kinase"/>
</dbReference>
<sequence length="424" mass="48077">MPVFKFGGASIKDVPAIKNVVQILRQYQQENLLVVVSASGKTTNALEKVVLAYVQQTGQAEVLLQAVRQQHLELLQGLFNNPQHPIYDEVNDLFVDVEWILEEEPQDGYDYLYDQIVSLGELLSTSILAAYLNEEGLKTHWLDVRDCILTDNNYRDAQVDWSETQNRIQKIVPPLLQNQLVLTQGFLGSSSENFTTTLGREGSDYTAAIFASCLNSQELTIWKDVPGLLNADPRIFNNTIQLDNISYAEAIEMTYYGAQVIHPKTLRPLQNKNIPLWVKSFVQPQERGSLVSAEEVEQYPPIFVVKKNQALLKIKAKDFHFVDEARFSALFASFAKHRIKVNMTQNTALAFSVCINYEPQKLGGLLEELAQAYMTELRSDLQLISLRHQTDEALNMLRENKEILLEEHIGCTSQLLIAAETNWS</sequence>
<feature type="domain" description="Aspartate/glutamate/uridylate kinase" evidence="11">
    <location>
        <begin position="3"/>
        <end position="280"/>
    </location>
</feature>
<feature type="binding site" evidence="8">
    <location>
        <position position="234"/>
    </location>
    <ligand>
        <name>ATP</name>
        <dbReference type="ChEBI" id="CHEBI:30616"/>
    </ligand>
</feature>
<dbReference type="UniPathway" id="UPA00050">
    <property type="reaction ID" value="UER00461"/>
</dbReference>
<dbReference type="UniPathway" id="UPA00034">
    <property type="reaction ID" value="UER00015"/>
</dbReference>
<keyword evidence="10" id="KW-0028">Amino-acid biosynthesis</keyword>
<dbReference type="GO" id="GO:0009089">
    <property type="term" value="P:lysine biosynthetic process via diaminopimelate"/>
    <property type="evidence" value="ECO:0007669"/>
    <property type="project" value="UniProtKB-UniPathway"/>
</dbReference>
<dbReference type="Proteomes" id="UP000007519">
    <property type="component" value="Chromosome"/>
</dbReference>
<evidence type="ECO:0000256" key="9">
    <source>
        <dbReference type="RuleBase" id="RU003448"/>
    </source>
</evidence>
<evidence type="ECO:0000256" key="3">
    <source>
        <dbReference type="ARBA" id="ARBA00022679"/>
    </source>
</evidence>
<dbReference type="Gene3D" id="3.40.1160.10">
    <property type="entry name" value="Acetylglutamate kinase-like"/>
    <property type="match status" value="1"/>
</dbReference>
<proteinExistence type="inferred from homology"/>